<dbReference type="Gene3D" id="2.130.10.10">
    <property type="entry name" value="YVTN repeat-like/Quinoprotein amine dehydrogenase"/>
    <property type="match status" value="1"/>
</dbReference>
<dbReference type="AlphaFoldDB" id="A0A9P9JI17"/>
<evidence type="ECO:0000256" key="4">
    <source>
        <dbReference type="ARBA" id="ARBA00022574"/>
    </source>
</evidence>
<evidence type="ECO:0000256" key="8">
    <source>
        <dbReference type="SAM" id="MobiDB-lite"/>
    </source>
</evidence>
<evidence type="ECO:0000256" key="2">
    <source>
        <dbReference type="ARBA" id="ARBA00022517"/>
    </source>
</evidence>
<organism evidence="9 10">
    <name type="scientific">Dactylonectria macrodidyma</name>
    <dbReference type="NCBI Taxonomy" id="307937"/>
    <lineage>
        <taxon>Eukaryota</taxon>
        <taxon>Fungi</taxon>
        <taxon>Dikarya</taxon>
        <taxon>Ascomycota</taxon>
        <taxon>Pezizomycotina</taxon>
        <taxon>Sordariomycetes</taxon>
        <taxon>Hypocreomycetidae</taxon>
        <taxon>Hypocreales</taxon>
        <taxon>Nectriaceae</taxon>
        <taxon>Dactylonectria</taxon>
    </lineage>
</organism>
<evidence type="ECO:0000313" key="10">
    <source>
        <dbReference type="Proteomes" id="UP000738349"/>
    </source>
</evidence>
<comment type="caution">
    <text evidence="9">The sequence shown here is derived from an EMBL/GenBank/DDBJ whole genome shotgun (WGS) entry which is preliminary data.</text>
</comment>
<dbReference type="PANTHER" id="PTHR44215:SF1">
    <property type="entry name" value="WD REPEAT-CONTAINING PROTEIN 75"/>
    <property type="match status" value="1"/>
</dbReference>
<feature type="region of interest" description="Disordered" evidence="8">
    <location>
        <begin position="1"/>
        <end position="48"/>
    </location>
</feature>
<keyword evidence="5" id="KW-0677">Repeat</keyword>
<dbReference type="GO" id="GO:2000234">
    <property type="term" value="P:positive regulation of rRNA processing"/>
    <property type="evidence" value="ECO:0007669"/>
    <property type="project" value="TreeGrafter"/>
</dbReference>
<dbReference type="GO" id="GO:0003723">
    <property type="term" value="F:RNA binding"/>
    <property type="evidence" value="ECO:0007669"/>
    <property type="project" value="InterPro"/>
</dbReference>
<accession>A0A9P9JI17</accession>
<dbReference type="InterPro" id="IPR053826">
    <property type="entry name" value="WDR75"/>
</dbReference>
<dbReference type="GO" id="GO:0032040">
    <property type="term" value="C:small-subunit processome"/>
    <property type="evidence" value="ECO:0007669"/>
    <property type="project" value="InterPro"/>
</dbReference>
<evidence type="ECO:0000256" key="7">
    <source>
        <dbReference type="ARBA" id="ARBA00023242"/>
    </source>
</evidence>
<evidence type="ECO:0000256" key="6">
    <source>
        <dbReference type="ARBA" id="ARBA00023163"/>
    </source>
</evidence>
<reference evidence="9" key="1">
    <citation type="journal article" date="2021" name="Nat. Commun.">
        <title>Genetic determinants of endophytism in the Arabidopsis root mycobiome.</title>
        <authorList>
            <person name="Mesny F."/>
            <person name="Miyauchi S."/>
            <person name="Thiergart T."/>
            <person name="Pickel B."/>
            <person name="Atanasova L."/>
            <person name="Karlsson M."/>
            <person name="Huettel B."/>
            <person name="Barry K.W."/>
            <person name="Haridas S."/>
            <person name="Chen C."/>
            <person name="Bauer D."/>
            <person name="Andreopoulos W."/>
            <person name="Pangilinan J."/>
            <person name="LaButti K."/>
            <person name="Riley R."/>
            <person name="Lipzen A."/>
            <person name="Clum A."/>
            <person name="Drula E."/>
            <person name="Henrissat B."/>
            <person name="Kohler A."/>
            <person name="Grigoriev I.V."/>
            <person name="Martin F.M."/>
            <person name="Hacquard S."/>
        </authorList>
    </citation>
    <scope>NUCLEOTIDE SEQUENCE</scope>
    <source>
        <strain evidence="9">MPI-CAGE-AT-0147</strain>
    </source>
</reference>
<keyword evidence="3" id="KW-0698">rRNA processing</keyword>
<name>A0A9P9JI17_9HYPO</name>
<dbReference type="GO" id="GO:0006364">
    <property type="term" value="P:rRNA processing"/>
    <property type="evidence" value="ECO:0007669"/>
    <property type="project" value="UniProtKB-KW"/>
</dbReference>
<evidence type="ECO:0000313" key="9">
    <source>
        <dbReference type="EMBL" id="KAH7171393.1"/>
    </source>
</evidence>
<dbReference type="InterPro" id="IPR015943">
    <property type="entry name" value="WD40/YVTN_repeat-like_dom_sf"/>
</dbReference>
<evidence type="ECO:0000256" key="1">
    <source>
        <dbReference type="ARBA" id="ARBA00004604"/>
    </source>
</evidence>
<dbReference type="Proteomes" id="UP000738349">
    <property type="component" value="Unassembled WGS sequence"/>
</dbReference>
<keyword evidence="6" id="KW-0804">Transcription</keyword>
<dbReference type="PANTHER" id="PTHR44215">
    <property type="entry name" value="WD REPEAT-CONTAINING PROTEIN 75"/>
    <property type="match status" value="1"/>
</dbReference>
<keyword evidence="2" id="KW-0690">Ribosome biogenesis</keyword>
<evidence type="ECO:0000256" key="3">
    <source>
        <dbReference type="ARBA" id="ARBA00022552"/>
    </source>
</evidence>
<comment type="subcellular location">
    <subcellularLocation>
        <location evidence="1">Nucleus</location>
        <location evidence="1">Nucleolus</location>
    </subcellularLocation>
</comment>
<keyword evidence="4" id="KW-0853">WD repeat</keyword>
<dbReference type="OrthoDB" id="20669at2759"/>
<dbReference type="EMBL" id="JAGMUV010000002">
    <property type="protein sequence ID" value="KAH7171393.1"/>
    <property type="molecule type" value="Genomic_DNA"/>
</dbReference>
<evidence type="ECO:0000256" key="5">
    <source>
        <dbReference type="ARBA" id="ARBA00022737"/>
    </source>
</evidence>
<keyword evidence="7" id="KW-0539">Nucleus</keyword>
<dbReference type="SUPFAM" id="SSF82171">
    <property type="entry name" value="DPP6 N-terminal domain-like"/>
    <property type="match status" value="1"/>
</dbReference>
<proteinExistence type="predicted"/>
<gene>
    <name evidence="9" type="ORF">EDB81DRAFT_753779</name>
</gene>
<feature type="compositionally biased region" description="Polar residues" evidence="8">
    <location>
        <begin position="21"/>
        <end position="31"/>
    </location>
</feature>
<sequence>MIPRATRIRSTPAKPVDNAAGSFSDTATSLAAPSREHPDGGPIQHAVPNSSMRLVGKIQPPSRPIFIRFSPDGNLLAIACERQVFIYNTTTSQLIDTIVDDMVIVGVSFAPPGRILTSNAMGAVAIWDIMPLVMRRRSLTSPDIEFADFARDGNIVLQYDENGNIHIWDVQEDIAINDWFVGVGVTMAISPNGAAVATFNQASEFRLWDAKTGTHKVCEDCPIIDRVHHISVVFSDDSNHVIVANGSSVIVWGVGISWISPYKQLLHTAAPASHLAAISTDSVIIGQANGRIVLWNWRTGLVSLTAQVNSSFLELIAATRWYCGPAAYQPRPEH</sequence>
<dbReference type="GO" id="GO:0045943">
    <property type="term" value="P:positive regulation of transcription by RNA polymerase I"/>
    <property type="evidence" value="ECO:0007669"/>
    <property type="project" value="InterPro"/>
</dbReference>
<keyword evidence="10" id="KW-1185">Reference proteome</keyword>
<protein>
    <submittedName>
        <fullName evidence="9">Uncharacterized protein</fullName>
    </submittedName>
</protein>